<dbReference type="PATRIC" id="fig|580047.4.peg.706"/>
<evidence type="ECO:0000256" key="2">
    <source>
        <dbReference type="ARBA" id="ARBA00022741"/>
    </source>
</evidence>
<dbReference type="PANTHER" id="PTHR30591">
    <property type="entry name" value="RECBCD ENZYME SUBUNIT RECC"/>
    <property type="match status" value="1"/>
</dbReference>
<keyword evidence="7" id="KW-0067">ATP-binding</keyword>
<reference evidence="10 11" key="1">
    <citation type="journal article" date="2011" name="J. Exp. Med.">
        <title>A live-attenuated chlamydial vaccine protects against trachoma in nonhuman primates.</title>
        <authorList>
            <person name="Kari L."/>
            <person name="Whitmire W.M."/>
            <person name="Olivares-Zavaleta N."/>
            <person name="Goheen M.M."/>
            <person name="Taylor L.D."/>
            <person name="Carlson J.H."/>
            <person name="Sturdevant G.L."/>
            <person name="Lu C."/>
            <person name="Bakios L.E."/>
            <person name="Randall L.B."/>
            <person name="Parnell M.J."/>
            <person name="Zhong G."/>
            <person name="Caldwell H.D."/>
        </authorList>
    </citation>
    <scope>NUCLEOTIDE SEQUENCE [LARGE SCALE GENOMIC DNA]</scope>
    <source>
        <strain evidence="10 11">A2497</strain>
    </source>
</reference>
<organism evidence="10 11">
    <name type="scientific">Chlamydia trachomatis serovar A (strain A2497)</name>
    <dbReference type="NCBI Taxonomy" id="580047"/>
    <lineage>
        <taxon>Bacteria</taxon>
        <taxon>Pseudomonadati</taxon>
        <taxon>Chlamydiota</taxon>
        <taxon>Chlamydiia</taxon>
        <taxon>Chlamydiales</taxon>
        <taxon>Chlamydiaceae</taxon>
        <taxon>Chlamydia/Chlamydophila group</taxon>
        <taxon>Chlamydia</taxon>
    </lineage>
</organism>
<dbReference type="SUPFAM" id="SSF52980">
    <property type="entry name" value="Restriction endonuclease-like"/>
    <property type="match status" value="1"/>
</dbReference>
<dbReference type="Gene3D" id="3.40.50.10930">
    <property type="match status" value="1"/>
</dbReference>
<dbReference type="EMBL" id="CP002401">
    <property type="protein sequence ID" value="AEP35517.1"/>
    <property type="molecule type" value="Genomic_DNA"/>
</dbReference>
<protein>
    <submittedName>
        <fullName evidence="10">Exodeoxyribonuclease V gamma chain</fullName>
    </submittedName>
</protein>
<sequence>MCNDQCTERSFPRNNTHECKPMNELSHSQATFSNYPEVLLAKLAQDLFSINQTPMTKRWILVPSSDTDHWLRRELVKASSNHIFMGTHIFASFDAFVKYLFTGTRLVDLSTPDHITLPLTIYNLLKESSFNSSSEVSYSHLQKLSSIFKKFYTFSQEPSTNNPYYKNLFAQLKDSYTPLETIFSSILDHPLEYPCSLHIFGYPQLPQHVASFFVALGKYFPVHFYCFSPSAAYFGDLLSDKAMAALSPRIPEPQQETWEKYVLTDRLALLANLAHKSQSLQNFFLDCSVPYEELFQPYEKLSSLHIVKDSFFHLQPIDQKLFSNSPQTIFVRQAPSASREVHQLFSLVSQLLHSGVPAQEIFILSSNLSKYETLLRGIFEPHLPLYLTKTEKTQTRTLKNKLLLVVTFLFSKGSLNDLLRILSHPDLLSPLETTKMGFLTHKLTHYWKSLSQKDSPLTQLIHRILDEYPFIDDTGSVNEAETWEVVVPLLHTLQQVTASYIESKDKTYEEHSRLIFSALENIFFLSTEEHALLVSLSKTLQPFVRSSCSLTIFIEFCLDFLSHIPGHSQLYNQPGPFIGSLNSLSLIPKGYTFILGANKKDHSLDTSFLIDPSLIQEDFLFSSTEDEDNLHFLQTIVSTKHQLHISYLSSSKNPALPSSALKHLLDAVPIQEEHLSGKLYAKKNFSSEPLHQSYQVYYRMAQVSPLQNKAPSLFKSDTTKTLPSHLSLQHLIKAFKDPLNFFLSTQHGFSFHPKALFSKSEKVFPSPHDAKAFWNHLLSSKTPLPTTNYLSAFTESLYTDVQDSVSKRLETLQKDPATTPFSVVFSDQLFHDPLHPNDQQVSPLLLSLPLKNIHLQGTIHGVCSKGVYLFSMHPGEAFKKTQKTHGFPKDAFELESYLESYLSLALLQASHLLPKEATILRVTPHDIEPILPPFSSPESYLIRAIHLYELLQNQAIPLPSAQAWEYIKKTDSASQCIKKLLDSEEDPLTSSFWWFHNRDTEEICSRLSNDVLSQLLSLFINQDSQQN</sequence>
<keyword evidence="2" id="KW-0547">Nucleotide-binding</keyword>
<dbReference type="GO" id="GO:0003677">
    <property type="term" value="F:DNA binding"/>
    <property type="evidence" value="ECO:0007669"/>
    <property type="project" value="UniProtKB-KW"/>
</dbReference>
<dbReference type="GO" id="GO:0005524">
    <property type="term" value="F:ATP binding"/>
    <property type="evidence" value="ECO:0007669"/>
    <property type="project" value="UniProtKB-KW"/>
</dbReference>
<evidence type="ECO:0000313" key="10">
    <source>
        <dbReference type="EMBL" id="AEP35517.1"/>
    </source>
</evidence>
<evidence type="ECO:0000256" key="8">
    <source>
        <dbReference type="ARBA" id="ARBA00023125"/>
    </source>
</evidence>
<dbReference type="SUPFAM" id="SSF52540">
    <property type="entry name" value="P-loop containing nucleoside triphosphate hydrolases"/>
    <property type="match status" value="2"/>
</dbReference>
<keyword evidence="6" id="KW-0269">Exonuclease</keyword>
<evidence type="ECO:0000256" key="3">
    <source>
        <dbReference type="ARBA" id="ARBA00022763"/>
    </source>
</evidence>
<dbReference type="AlphaFoldDB" id="G4NN19"/>
<dbReference type="Gene3D" id="3.40.50.300">
    <property type="entry name" value="P-loop containing nucleotide triphosphate hydrolases"/>
    <property type="match status" value="1"/>
</dbReference>
<dbReference type="InterPro" id="IPR011335">
    <property type="entry name" value="Restrct_endonuc-II-like"/>
</dbReference>
<dbReference type="GO" id="GO:0004527">
    <property type="term" value="F:exonuclease activity"/>
    <property type="evidence" value="ECO:0007669"/>
    <property type="project" value="UniProtKB-KW"/>
</dbReference>
<proteinExistence type="predicted"/>
<evidence type="ECO:0000256" key="9">
    <source>
        <dbReference type="ARBA" id="ARBA00023204"/>
    </source>
</evidence>
<gene>
    <name evidence="10" type="ordered locus">CTO_0695</name>
</gene>
<keyword evidence="9" id="KW-0234">DNA repair</keyword>
<keyword evidence="5" id="KW-0347">Helicase</keyword>
<accession>G4NN19</accession>
<dbReference type="InterPro" id="IPR027417">
    <property type="entry name" value="P-loop_NTPase"/>
</dbReference>
<evidence type="ECO:0000256" key="7">
    <source>
        <dbReference type="ARBA" id="ARBA00022840"/>
    </source>
</evidence>
<dbReference type="KEGG" id="cra:CTO_0695"/>
<evidence type="ECO:0000256" key="4">
    <source>
        <dbReference type="ARBA" id="ARBA00022801"/>
    </source>
</evidence>
<evidence type="ECO:0000256" key="5">
    <source>
        <dbReference type="ARBA" id="ARBA00022806"/>
    </source>
</evidence>
<keyword evidence="4" id="KW-0378">Hydrolase</keyword>
<dbReference type="Pfam" id="PF04257">
    <property type="entry name" value="Exonuc_V_gamma"/>
    <property type="match status" value="1"/>
</dbReference>
<dbReference type="Proteomes" id="UP000009287">
    <property type="component" value="Chromosome"/>
</dbReference>
<dbReference type="PANTHER" id="PTHR30591:SF1">
    <property type="entry name" value="RECBCD ENZYME SUBUNIT RECC"/>
    <property type="match status" value="1"/>
</dbReference>
<keyword evidence="1" id="KW-0540">Nuclease</keyword>
<evidence type="ECO:0000256" key="1">
    <source>
        <dbReference type="ARBA" id="ARBA00022722"/>
    </source>
</evidence>
<evidence type="ECO:0000313" key="11">
    <source>
        <dbReference type="Proteomes" id="UP000009287"/>
    </source>
</evidence>
<evidence type="ECO:0000256" key="6">
    <source>
        <dbReference type="ARBA" id="ARBA00022839"/>
    </source>
</evidence>
<keyword evidence="8" id="KW-0238">DNA-binding</keyword>
<dbReference type="GO" id="GO:0004386">
    <property type="term" value="F:helicase activity"/>
    <property type="evidence" value="ECO:0007669"/>
    <property type="project" value="UniProtKB-KW"/>
</dbReference>
<dbReference type="GO" id="GO:0006281">
    <property type="term" value="P:DNA repair"/>
    <property type="evidence" value="ECO:0007669"/>
    <property type="project" value="UniProtKB-KW"/>
</dbReference>
<name>G4NN19_CHLT4</name>
<dbReference type="GO" id="GO:0006310">
    <property type="term" value="P:DNA recombination"/>
    <property type="evidence" value="ECO:0007669"/>
    <property type="project" value="TreeGrafter"/>
</dbReference>
<keyword evidence="3" id="KW-0227">DNA damage</keyword>